<evidence type="ECO:0000256" key="3">
    <source>
        <dbReference type="ARBA" id="ARBA00022679"/>
    </source>
</evidence>
<dbReference type="PANTHER" id="PTHR43895:SF32">
    <property type="entry name" value="SERINE_THREONINE-PROTEIN KINASE CHK1"/>
    <property type="match status" value="1"/>
</dbReference>
<keyword evidence="11" id="KW-1185">Reference proteome</keyword>
<dbReference type="SMART" id="SM00220">
    <property type="entry name" value="S_TKc"/>
    <property type="match status" value="1"/>
</dbReference>
<dbReference type="Gene3D" id="1.10.510.10">
    <property type="entry name" value="Transferase(Phosphotransferase) domain 1"/>
    <property type="match status" value="1"/>
</dbReference>
<evidence type="ECO:0000256" key="2">
    <source>
        <dbReference type="ARBA" id="ARBA00022527"/>
    </source>
</evidence>
<dbReference type="OMA" id="CSMLDFY"/>
<evidence type="ECO:0000256" key="4">
    <source>
        <dbReference type="ARBA" id="ARBA00022741"/>
    </source>
</evidence>
<dbReference type="InterPro" id="IPR000719">
    <property type="entry name" value="Prot_kinase_dom"/>
</dbReference>
<dbReference type="GO" id="GO:0004674">
    <property type="term" value="F:protein serine/threonine kinase activity"/>
    <property type="evidence" value="ECO:0007669"/>
    <property type="project" value="UniProtKB-KW"/>
</dbReference>
<name>A0A1G4M8D3_LACFM</name>
<evidence type="ECO:0000256" key="5">
    <source>
        <dbReference type="ARBA" id="ARBA00022777"/>
    </source>
</evidence>
<dbReference type="STRING" id="4955.A0A1G4M8D3"/>
<comment type="catalytic activity">
    <reaction evidence="7">
        <text>L-threonyl-[protein] + ATP = O-phospho-L-threonyl-[protein] + ADP + H(+)</text>
        <dbReference type="Rhea" id="RHEA:46608"/>
        <dbReference type="Rhea" id="RHEA-COMP:11060"/>
        <dbReference type="Rhea" id="RHEA-COMP:11605"/>
        <dbReference type="ChEBI" id="CHEBI:15378"/>
        <dbReference type="ChEBI" id="CHEBI:30013"/>
        <dbReference type="ChEBI" id="CHEBI:30616"/>
        <dbReference type="ChEBI" id="CHEBI:61977"/>
        <dbReference type="ChEBI" id="CHEBI:456216"/>
        <dbReference type="EC" id="2.7.11.1"/>
    </reaction>
</comment>
<dbReference type="InterPro" id="IPR011009">
    <property type="entry name" value="Kinase-like_dom_sf"/>
</dbReference>
<dbReference type="Proteomes" id="UP000190831">
    <property type="component" value="Chromosome B"/>
</dbReference>
<evidence type="ECO:0000256" key="1">
    <source>
        <dbReference type="ARBA" id="ARBA00012513"/>
    </source>
</evidence>
<evidence type="ECO:0000313" key="11">
    <source>
        <dbReference type="Proteomes" id="UP000190831"/>
    </source>
</evidence>
<evidence type="ECO:0000259" key="9">
    <source>
        <dbReference type="PROSITE" id="PS50011"/>
    </source>
</evidence>
<accession>A0A1G4M8D3</accession>
<dbReference type="OrthoDB" id="4062651at2759"/>
<dbReference type="SUPFAM" id="SSF56112">
    <property type="entry name" value="Protein kinase-like (PK-like)"/>
    <property type="match status" value="1"/>
</dbReference>
<keyword evidence="4" id="KW-0547">Nucleotide-binding</keyword>
<sequence>MYCRLAKLQTGSFSTVYRAYDSENKRDVALKVVEKPRDLRTRTKLSQLIANEYRVLCKLGSRHPNVCALVDFYQAHESFVFVMEFASQGDLYDVIKNWRTASRATSGRVPAPSLMPVDFARLVRQLCSAINYAHQLGVAHRDIKPENVLLDHAGNVKLADWGLSCESMYSDDLRIGTEKYLAPETFEECYNTFYADYWSLGVTFLYVMFGACPFRNASLQDHTTNSNFARFVADRHSFISEYYFQTSLGDTQQKWRGGFHKSNIARFEPAYWLSFPGTPKNLDRNQLLLLCATCVVTCLLPMNPLSRSMLEFSAKIESFFSDESSNLETDDLNSDFFYSGLVMNPDVVACIYGDKSSALPSTNSSFASSMDYLADELEC</sequence>
<keyword evidence="6" id="KW-0067">ATP-binding</keyword>
<dbReference type="AlphaFoldDB" id="A0A1G4M8D3"/>
<dbReference type="InterPro" id="IPR008271">
    <property type="entry name" value="Ser/Thr_kinase_AS"/>
</dbReference>
<dbReference type="GO" id="GO:0007165">
    <property type="term" value="P:signal transduction"/>
    <property type="evidence" value="ECO:0007669"/>
    <property type="project" value="TreeGrafter"/>
</dbReference>
<dbReference type="GO" id="GO:0005524">
    <property type="term" value="F:ATP binding"/>
    <property type="evidence" value="ECO:0007669"/>
    <property type="project" value="UniProtKB-KW"/>
</dbReference>
<feature type="domain" description="Protein kinase" evidence="9">
    <location>
        <begin position="2"/>
        <end position="320"/>
    </location>
</feature>
<dbReference type="PANTHER" id="PTHR43895">
    <property type="entry name" value="CALCIUM/CALMODULIN-DEPENDENT PROTEIN KINASE KINASE-RELATED"/>
    <property type="match status" value="1"/>
</dbReference>
<protein>
    <recommendedName>
        <fullName evidence="1">non-specific serine/threonine protein kinase</fullName>
        <ecNumber evidence="1">2.7.11.1</ecNumber>
    </recommendedName>
</protein>
<dbReference type="Pfam" id="PF00069">
    <property type="entry name" value="Pkinase"/>
    <property type="match status" value="1"/>
</dbReference>
<comment type="catalytic activity">
    <reaction evidence="8">
        <text>L-seryl-[protein] + ATP = O-phospho-L-seryl-[protein] + ADP + H(+)</text>
        <dbReference type="Rhea" id="RHEA:17989"/>
        <dbReference type="Rhea" id="RHEA-COMP:9863"/>
        <dbReference type="Rhea" id="RHEA-COMP:11604"/>
        <dbReference type="ChEBI" id="CHEBI:15378"/>
        <dbReference type="ChEBI" id="CHEBI:29999"/>
        <dbReference type="ChEBI" id="CHEBI:30616"/>
        <dbReference type="ChEBI" id="CHEBI:83421"/>
        <dbReference type="ChEBI" id="CHEBI:456216"/>
        <dbReference type="EC" id="2.7.11.1"/>
    </reaction>
</comment>
<dbReference type="EMBL" id="LT598489">
    <property type="protein sequence ID" value="SCW00061.1"/>
    <property type="molecule type" value="Genomic_DNA"/>
</dbReference>
<proteinExistence type="predicted"/>
<evidence type="ECO:0000256" key="8">
    <source>
        <dbReference type="ARBA" id="ARBA00048679"/>
    </source>
</evidence>
<dbReference type="PROSITE" id="PS50011">
    <property type="entry name" value="PROTEIN_KINASE_DOM"/>
    <property type="match status" value="1"/>
</dbReference>
<keyword evidence="3" id="KW-0808">Transferase</keyword>
<evidence type="ECO:0000256" key="6">
    <source>
        <dbReference type="ARBA" id="ARBA00022840"/>
    </source>
</evidence>
<keyword evidence="5" id="KW-0418">Kinase</keyword>
<organism evidence="10 11">
    <name type="scientific">Lachancea fermentati</name>
    <name type="common">Zygosaccharomyces fermentati</name>
    <dbReference type="NCBI Taxonomy" id="4955"/>
    <lineage>
        <taxon>Eukaryota</taxon>
        <taxon>Fungi</taxon>
        <taxon>Dikarya</taxon>
        <taxon>Ascomycota</taxon>
        <taxon>Saccharomycotina</taxon>
        <taxon>Saccharomycetes</taxon>
        <taxon>Saccharomycetales</taxon>
        <taxon>Saccharomycetaceae</taxon>
        <taxon>Lachancea</taxon>
    </lineage>
</organism>
<evidence type="ECO:0000256" key="7">
    <source>
        <dbReference type="ARBA" id="ARBA00047899"/>
    </source>
</evidence>
<gene>
    <name evidence="10" type="ORF">LAFE_0B08592G</name>
</gene>
<dbReference type="EC" id="2.7.11.1" evidence="1"/>
<keyword evidence="2" id="KW-0723">Serine/threonine-protein kinase</keyword>
<reference evidence="11" key="1">
    <citation type="submission" date="2016-03" db="EMBL/GenBank/DDBJ databases">
        <authorList>
            <person name="Devillers H."/>
        </authorList>
    </citation>
    <scope>NUCLEOTIDE SEQUENCE [LARGE SCALE GENOMIC DNA]</scope>
</reference>
<dbReference type="PROSITE" id="PS00108">
    <property type="entry name" value="PROTEIN_KINASE_ST"/>
    <property type="match status" value="1"/>
</dbReference>
<evidence type="ECO:0000313" key="10">
    <source>
        <dbReference type="EMBL" id="SCW00061.1"/>
    </source>
</evidence>